<protein>
    <submittedName>
        <fullName evidence="1">Uncharacterized protein</fullName>
    </submittedName>
</protein>
<dbReference type="Proteomes" id="UP000683925">
    <property type="component" value="Unassembled WGS sequence"/>
</dbReference>
<keyword evidence="2" id="KW-1185">Reference proteome</keyword>
<reference evidence="1" key="1">
    <citation type="submission" date="2021-01" db="EMBL/GenBank/DDBJ databases">
        <authorList>
            <consortium name="Genoscope - CEA"/>
            <person name="William W."/>
        </authorList>
    </citation>
    <scope>NUCLEOTIDE SEQUENCE</scope>
</reference>
<accession>A0A8S1VY10</accession>
<organism evidence="1 2">
    <name type="scientific">Paramecium octaurelia</name>
    <dbReference type="NCBI Taxonomy" id="43137"/>
    <lineage>
        <taxon>Eukaryota</taxon>
        <taxon>Sar</taxon>
        <taxon>Alveolata</taxon>
        <taxon>Ciliophora</taxon>
        <taxon>Intramacronucleata</taxon>
        <taxon>Oligohymenophorea</taxon>
        <taxon>Peniculida</taxon>
        <taxon>Parameciidae</taxon>
        <taxon>Paramecium</taxon>
    </lineage>
</organism>
<evidence type="ECO:0000313" key="1">
    <source>
        <dbReference type="EMBL" id="CAD8179086.1"/>
    </source>
</evidence>
<proteinExistence type="predicted"/>
<gene>
    <name evidence="1" type="ORF">POCTA_138.1.T0720115</name>
</gene>
<evidence type="ECO:0000313" key="2">
    <source>
        <dbReference type="Proteomes" id="UP000683925"/>
    </source>
</evidence>
<dbReference type="EMBL" id="CAJJDP010000071">
    <property type="protein sequence ID" value="CAD8179086.1"/>
    <property type="molecule type" value="Genomic_DNA"/>
</dbReference>
<sequence length="102" mass="12446">MAKFYTCNLAHMFCQKGRLISLIIGKLKIVLRELNIIHTEKKIIEIWNGSQSKQLKIHINQIKIYHNKIIYIFYQQHFWINFIIQQFNLLKNRFIQSRTQQK</sequence>
<dbReference type="AlphaFoldDB" id="A0A8S1VY10"/>
<comment type="caution">
    <text evidence="1">The sequence shown here is derived from an EMBL/GenBank/DDBJ whole genome shotgun (WGS) entry which is preliminary data.</text>
</comment>
<name>A0A8S1VY10_PAROT</name>